<dbReference type="AlphaFoldDB" id="A0A4Q0M7B4"/>
<dbReference type="RefSeq" id="WP_128779070.1">
    <property type="nucleotide sequence ID" value="NZ_RYFI01000023.1"/>
</dbReference>
<dbReference type="InterPro" id="IPR007948">
    <property type="entry name" value="DUF736"/>
</dbReference>
<organism evidence="2 3">
    <name type="scientific">Hansschlegelia zhihuaiae</name>
    <dbReference type="NCBI Taxonomy" id="405005"/>
    <lineage>
        <taxon>Bacteria</taxon>
        <taxon>Pseudomonadati</taxon>
        <taxon>Pseudomonadota</taxon>
        <taxon>Alphaproteobacteria</taxon>
        <taxon>Hyphomicrobiales</taxon>
        <taxon>Methylopilaceae</taxon>
        <taxon>Hansschlegelia</taxon>
    </lineage>
</organism>
<evidence type="ECO:0000313" key="2">
    <source>
        <dbReference type="EMBL" id="RXF68980.1"/>
    </source>
</evidence>
<accession>A0A4Q0M7B4</accession>
<protein>
    <submittedName>
        <fullName evidence="2">DUF736 domain-containing protein</fullName>
    </submittedName>
</protein>
<evidence type="ECO:0000313" key="3">
    <source>
        <dbReference type="Proteomes" id="UP000289708"/>
    </source>
</evidence>
<proteinExistence type="predicted"/>
<sequence length="111" mass="12347">MTQIGEFTRQKSGYSGHIRTLSLDIAVAIVTAGANDTENAPDYRVHAESDEGPEIGAGWKRSSEKAGDYVSIQLDDPTFPQPIRANLFQNGDDKTSWSLHWSRPRDRAEKD</sequence>
<dbReference type="EMBL" id="RYFI01000023">
    <property type="protein sequence ID" value="RXF68980.1"/>
    <property type="molecule type" value="Genomic_DNA"/>
</dbReference>
<dbReference type="Proteomes" id="UP000289708">
    <property type="component" value="Unassembled WGS sequence"/>
</dbReference>
<gene>
    <name evidence="2" type="ORF">EK403_19160</name>
</gene>
<feature type="region of interest" description="Disordered" evidence="1">
    <location>
        <begin position="89"/>
        <end position="111"/>
    </location>
</feature>
<dbReference type="Pfam" id="PF05284">
    <property type="entry name" value="DUF736"/>
    <property type="match status" value="1"/>
</dbReference>
<dbReference type="OrthoDB" id="9811595at2"/>
<feature type="region of interest" description="Disordered" evidence="1">
    <location>
        <begin position="39"/>
        <end position="62"/>
    </location>
</feature>
<evidence type="ECO:0000256" key="1">
    <source>
        <dbReference type="SAM" id="MobiDB-lite"/>
    </source>
</evidence>
<name>A0A4Q0M7B4_9HYPH</name>
<comment type="caution">
    <text evidence="2">The sequence shown here is derived from an EMBL/GenBank/DDBJ whole genome shotgun (WGS) entry which is preliminary data.</text>
</comment>
<keyword evidence="3" id="KW-1185">Reference proteome</keyword>
<reference evidence="2 3" key="1">
    <citation type="submission" date="2018-12" db="EMBL/GenBank/DDBJ databases">
        <title>bacterium Hansschlegelia zhihuaiae S113.</title>
        <authorList>
            <person name="He J."/>
        </authorList>
    </citation>
    <scope>NUCLEOTIDE SEQUENCE [LARGE SCALE GENOMIC DNA]</scope>
    <source>
        <strain evidence="2 3">S 113</strain>
    </source>
</reference>